<dbReference type="InterPro" id="IPR043472">
    <property type="entry name" value="Macro_dom-like"/>
</dbReference>
<dbReference type="PANTHER" id="PTHR12521">
    <property type="entry name" value="PROTEIN C6ORF130"/>
    <property type="match status" value="1"/>
</dbReference>
<feature type="domain" description="Macro" evidence="5">
    <location>
        <begin position="1"/>
        <end position="161"/>
    </location>
</feature>
<proteinExistence type="inferred from homology"/>
<gene>
    <name evidence="6" type="ORF">NADFUDRAFT_19717</name>
</gene>
<evidence type="ECO:0000256" key="1">
    <source>
        <dbReference type="ARBA" id="ARBA00006575"/>
    </source>
</evidence>
<evidence type="ECO:0000313" key="6">
    <source>
        <dbReference type="EMBL" id="ODQ68576.1"/>
    </source>
</evidence>
<evidence type="ECO:0000256" key="2">
    <source>
        <dbReference type="ARBA" id="ARBA00012983"/>
    </source>
</evidence>
<dbReference type="InterPro" id="IPR002589">
    <property type="entry name" value="Macro_dom"/>
</dbReference>
<evidence type="ECO:0000256" key="3">
    <source>
        <dbReference type="ARBA" id="ARBA00019744"/>
    </source>
</evidence>
<dbReference type="Gene3D" id="3.40.220.10">
    <property type="entry name" value="Leucine Aminopeptidase, subunit E, domain 1"/>
    <property type="match status" value="1"/>
</dbReference>
<comment type="catalytic activity">
    <reaction evidence="4">
        <text>ADP-alpha-D-ribose 1''-phosphate + H2O = ADP-D-ribose + phosphate</text>
        <dbReference type="Rhea" id="RHEA:25029"/>
        <dbReference type="ChEBI" id="CHEBI:15377"/>
        <dbReference type="ChEBI" id="CHEBI:43474"/>
        <dbReference type="ChEBI" id="CHEBI:57967"/>
        <dbReference type="ChEBI" id="CHEBI:58753"/>
        <dbReference type="EC" id="3.1.3.84"/>
    </reaction>
</comment>
<comment type="similarity">
    <text evidence="1">Belongs to the POA1 family.</text>
</comment>
<dbReference type="CDD" id="cd02901">
    <property type="entry name" value="Macro_Poa1p-like"/>
    <property type="match status" value="1"/>
</dbReference>
<evidence type="ECO:0000313" key="7">
    <source>
        <dbReference type="Proteomes" id="UP000095009"/>
    </source>
</evidence>
<evidence type="ECO:0000256" key="4">
    <source>
        <dbReference type="ARBA" id="ARBA00034427"/>
    </source>
</evidence>
<keyword evidence="7" id="KW-1185">Reference proteome</keyword>
<reference evidence="6 7" key="1">
    <citation type="journal article" date="2016" name="Proc. Natl. Acad. Sci. U.S.A.">
        <title>Comparative genomics of biotechnologically important yeasts.</title>
        <authorList>
            <person name="Riley R."/>
            <person name="Haridas S."/>
            <person name="Wolfe K.H."/>
            <person name="Lopes M.R."/>
            <person name="Hittinger C.T."/>
            <person name="Goeker M."/>
            <person name="Salamov A.A."/>
            <person name="Wisecaver J.H."/>
            <person name="Long T.M."/>
            <person name="Calvey C.H."/>
            <person name="Aerts A.L."/>
            <person name="Barry K.W."/>
            <person name="Choi C."/>
            <person name="Clum A."/>
            <person name="Coughlan A.Y."/>
            <person name="Deshpande S."/>
            <person name="Douglass A.P."/>
            <person name="Hanson S.J."/>
            <person name="Klenk H.-P."/>
            <person name="LaButti K.M."/>
            <person name="Lapidus A."/>
            <person name="Lindquist E.A."/>
            <person name="Lipzen A.M."/>
            <person name="Meier-Kolthoff J.P."/>
            <person name="Ohm R.A."/>
            <person name="Otillar R.P."/>
            <person name="Pangilinan J.L."/>
            <person name="Peng Y."/>
            <person name="Rokas A."/>
            <person name="Rosa C.A."/>
            <person name="Scheuner C."/>
            <person name="Sibirny A.A."/>
            <person name="Slot J.C."/>
            <person name="Stielow J.B."/>
            <person name="Sun H."/>
            <person name="Kurtzman C.P."/>
            <person name="Blackwell M."/>
            <person name="Grigoriev I.V."/>
            <person name="Jeffries T.W."/>
        </authorList>
    </citation>
    <scope>NUCLEOTIDE SEQUENCE [LARGE SCALE GENOMIC DNA]</scope>
    <source>
        <strain evidence="6 7">DSM 6958</strain>
    </source>
</reference>
<dbReference type="OrthoDB" id="2155246at2759"/>
<dbReference type="AlphaFoldDB" id="A0A1E3PT19"/>
<dbReference type="GO" id="GO:0140291">
    <property type="term" value="P:peptidyl-glutamate ADP-deribosylation"/>
    <property type="evidence" value="ECO:0007669"/>
    <property type="project" value="TreeGrafter"/>
</dbReference>
<dbReference type="Proteomes" id="UP000095009">
    <property type="component" value="Unassembled WGS sequence"/>
</dbReference>
<name>A0A1E3PT19_9ASCO</name>
<evidence type="ECO:0000259" key="5">
    <source>
        <dbReference type="PROSITE" id="PS51154"/>
    </source>
</evidence>
<accession>A0A1E3PT19</accession>
<dbReference type="SMART" id="SM00506">
    <property type="entry name" value="A1pp"/>
    <property type="match status" value="1"/>
</dbReference>
<dbReference type="InterPro" id="IPR050892">
    <property type="entry name" value="ADP-ribose_metab_enzymes"/>
</dbReference>
<dbReference type="EC" id="3.1.3.84" evidence="2"/>
<protein>
    <recommendedName>
        <fullName evidence="3">ADP-ribose 1''-phosphate phosphatase</fullName>
        <ecNumber evidence="2">3.1.3.84</ecNumber>
    </recommendedName>
</protein>
<dbReference type="PANTHER" id="PTHR12521:SF0">
    <property type="entry name" value="ADP-RIBOSE GLYCOHYDROLASE OARD1"/>
    <property type="match status" value="1"/>
</dbReference>
<dbReference type="PROSITE" id="PS51154">
    <property type="entry name" value="MACRO"/>
    <property type="match status" value="1"/>
</dbReference>
<dbReference type="EMBL" id="KV454406">
    <property type="protein sequence ID" value="ODQ68576.1"/>
    <property type="molecule type" value="Genomic_DNA"/>
</dbReference>
<sequence>MTVEYVHGDLFSQSPLQTILLHACNAQGSWGAGVALGFRTRYPQAYLDHQLFCRKYAANHGGQTKGLVGTCQLIPISNNRGMVACLFTSDKFGSKVDSPEMIVDATRAAMADLKSQLNSLKIEDQTIHMPRINSGLFSVPWEMTERVLKESGVSCVVYGID</sequence>
<dbReference type="Pfam" id="PF01661">
    <property type="entry name" value="Macro"/>
    <property type="match status" value="1"/>
</dbReference>
<dbReference type="STRING" id="857566.A0A1E3PT19"/>
<dbReference type="SUPFAM" id="SSF52949">
    <property type="entry name" value="Macro domain-like"/>
    <property type="match status" value="1"/>
</dbReference>
<organism evidence="6 7">
    <name type="scientific">Nadsonia fulvescens var. elongata DSM 6958</name>
    <dbReference type="NCBI Taxonomy" id="857566"/>
    <lineage>
        <taxon>Eukaryota</taxon>
        <taxon>Fungi</taxon>
        <taxon>Dikarya</taxon>
        <taxon>Ascomycota</taxon>
        <taxon>Saccharomycotina</taxon>
        <taxon>Dipodascomycetes</taxon>
        <taxon>Dipodascales</taxon>
        <taxon>Dipodascales incertae sedis</taxon>
        <taxon>Nadsonia</taxon>
    </lineage>
</organism>